<dbReference type="EMBL" id="JAYMYR010000002">
    <property type="protein sequence ID" value="KAK7377641.1"/>
    <property type="molecule type" value="Genomic_DNA"/>
</dbReference>
<evidence type="ECO:0000256" key="1">
    <source>
        <dbReference type="ARBA" id="ARBA00007277"/>
    </source>
</evidence>
<name>A0AAN9NR19_PHACN</name>
<dbReference type="PANTHER" id="PTHR22958">
    <property type="entry name" value="GLYCEROPHOSPHORYL DIESTER PHOSPHODIESTERASE"/>
    <property type="match status" value="1"/>
</dbReference>
<dbReference type="Gene3D" id="3.20.20.190">
    <property type="entry name" value="Phosphatidylinositol (PI) phosphodiesterase"/>
    <property type="match status" value="1"/>
</dbReference>
<dbReference type="FunFam" id="3.20.20.190:FF:000034">
    <property type="entry name" value="Glycerophosphodiester phosphodiesterase GDPD2"/>
    <property type="match status" value="1"/>
</dbReference>
<dbReference type="GO" id="GO:0006071">
    <property type="term" value="P:glycerol metabolic process"/>
    <property type="evidence" value="ECO:0007669"/>
    <property type="project" value="UniProtKB-KW"/>
</dbReference>
<dbReference type="Proteomes" id="UP001374584">
    <property type="component" value="Unassembled WGS sequence"/>
</dbReference>
<feature type="domain" description="GP-PDE" evidence="6">
    <location>
        <begin position="128"/>
        <end position="415"/>
    </location>
</feature>
<dbReference type="GO" id="GO:0046475">
    <property type="term" value="P:glycerophospholipid catabolic process"/>
    <property type="evidence" value="ECO:0007669"/>
    <property type="project" value="TreeGrafter"/>
</dbReference>
<evidence type="ECO:0000313" key="7">
    <source>
        <dbReference type="EMBL" id="KAK7377641.1"/>
    </source>
</evidence>
<dbReference type="PROSITE" id="PS51704">
    <property type="entry name" value="GP_PDE"/>
    <property type="match status" value="1"/>
</dbReference>
<dbReference type="InterPro" id="IPR017946">
    <property type="entry name" value="PLC-like_Pdiesterase_TIM-brl"/>
</dbReference>
<dbReference type="Pfam" id="PF03009">
    <property type="entry name" value="GDPD"/>
    <property type="match status" value="1"/>
</dbReference>
<proteinExistence type="inferred from homology"/>
<dbReference type="InterPro" id="IPR030395">
    <property type="entry name" value="GP_PDE_dom"/>
</dbReference>
<evidence type="ECO:0000313" key="8">
    <source>
        <dbReference type="Proteomes" id="UP001374584"/>
    </source>
</evidence>
<accession>A0AAN9NR19</accession>
<evidence type="ECO:0000256" key="3">
    <source>
        <dbReference type="ARBA" id="ARBA00022798"/>
    </source>
</evidence>
<keyword evidence="3" id="KW-0319">Glycerol metabolism</keyword>
<evidence type="ECO:0000256" key="5">
    <source>
        <dbReference type="ARBA" id="ARBA00047512"/>
    </source>
</evidence>
<comment type="similarity">
    <text evidence="1">Belongs to the glycerophosphoryl diester phosphodiesterase family.</text>
</comment>
<protein>
    <recommendedName>
        <fullName evidence="2">glycerophosphodiester phosphodiesterase</fullName>
        <ecNumber evidence="2">3.1.4.46</ecNumber>
    </recommendedName>
</protein>
<keyword evidence="8" id="KW-1185">Reference proteome</keyword>
<organism evidence="7 8">
    <name type="scientific">Phaseolus coccineus</name>
    <name type="common">Scarlet runner bean</name>
    <name type="synonym">Phaseolus multiflorus</name>
    <dbReference type="NCBI Taxonomy" id="3886"/>
    <lineage>
        <taxon>Eukaryota</taxon>
        <taxon>Viridiplantae</taxon>
        <taxon>Streptophyta</taxon>
        <taxon>Embryophyta</taxon>
        <taxon>Tracheophyta</taxon>
        <taxon>Spermatophyta</taxon>
        <taxon>Magnoliopsida</taxon>
        <taxon>eudicotyledons</taxon>
        <taxon>Gunneridae</taxon>
        <taxon>Pentapetalae</taxon>
        <taxon>rosids</taxon>
        <taxon>fabids</taxon>
        <taxon>Fabales</taxon>
        <taxon>Fabaceae</taxon>
        <taxon>Papilionoideae</taxon>
        <taxon>50 kb inversion clade</taxon>
        <taxon>NPAAA clade</taxon>
        <taxon>indigoferoid/millettioid clade</taxon>
        <taxon>Phaseoleae</taxon>
        <taxon>Phaseolus</taxon>
    </lineage>
</organism>
<dbReference type="AlphaFoldDB" id="A0AAN9NR19"/>
<evidence type="ECO:0000259" key="6">
    <source>
        <dbReference type="PROSITE" id="PS51704"/>
    </source>
</evidence>
<sequence>MLGQARNICILSGHRRGEEYPRYMIWEGNIRKEIRWMVNLALVDAINSAPNHALIFTTTTNNKPSCTLPTTTTSPSPLPSTQMALKAVHVTDVPSLDHVPENASLALCSSRFPNGVEMGRSAFKLPKFVVIGHRGNGMNVLQSSDRRMRAIKENTIMSFNAASTFPLDYVEFDVQVTRDDCPVIFHDDFIFSEENGAVFGRRITELTLSEFLSYGPQRELGNEGKVLLRKKDGKIMPWDVEQDDSLCTLQEAFVKVEPAIGFNIELKFDDHIVYEQDYLVHVLQTILKVVFEYAKDRPIIFSTFQPDAALLIRKLQSNYPVFFLTNGGCEIYEDVRRNSLEEAMKLSVENGLEGIVSEIKGIFRDPGTVTKIKESKLCLLSYGKLNNVPEAVYMQHLMGIDGVIVDLVKEITEAVADMMKSTIGGEGEGLTDGCGAVQGNTRPQFSQQDLSFLLKLIPQLIQI</sequence>
<dbReference type="SUPFAM" id="SSF51695">
    <property type="entry name" value="PLC-like phosphodiesterases"/>
    <property type="match status" value="1"/>
</dbReference>
<dbReference type="PANTHER" id="PTHR22958:SF1">
    <property type="entry name" value="GLYCEROPHOSPHOCHOLINE PHOSPHODIESTERASE GPCPD1"/>
    <property type="match status" value="1"/>
</dbReference>
<comment type="catalytic activity">
    <reaction evidence="5">
        <text>a sn-glycero-3-phosphodiester + H2O = an alcohol + sn-glycerol 3-phosphate + H(+)</text>
        <dbReference type="Rhea" id="RHEA:12969"/>
        <dbReference type="ChEBI" id="CHEBI:15377"/>
        <dbReference type="ChEBI" id="CHEBI:15378"/>
        <dbReference type="ChEBI" id="CHEBI:30879"/>
        <dbReference type="ChEBI" id="CHEBI:57597"/>
        <dbReference type="ChEBI" id="CHEBI:83408"/>
        <dbReference type="EC" id="3.1.4.46"/>
    </reaction>
</comment>
<reference evidence="7 8" key="1">
    <citation type="submission" date="2024-01" db="EMBL/GenBank/DDBJ databases">
        <title>The genomes of 5 underutilized Papilionoideae crops provide insights into root nodulation and disease resistanc.</title>
        <authorList>
            <person name="Jiang F."/>
        </authorList>
    </citation>
    <scope>NUCLEOTIDE SEQUENCE [LARGE SCALE GENOMIC DNA]</scope>
    <source>
        <strain evidence="7">JINMINGXINNONG_FW02</strain>
        <tissue evidence="7">Leaves</tissue>
    </source>
</reference>
<comment type="caution">
    <text evidence="7">The sequence shown here is derived from an EMBL/GenBank/DDBJ whole genome shotgun (WGS) entry which is preliminary data.</text>
</comment>
<gene>
    <name evidence="7" type="ORF">VNO80_03070</name>
</gene>
<dbReference type="InterPro" id="IPR051578">
    <property type="entry name" value="GDPD"/>
</dbReference>
<evidence type="ECO:0000256" key="2">
    <source>
        <dbReference type="ARBA" id="ARBA00012247"/>
    </source>
</evidence>
<keyword evidence="4" id="KW-0378">Hydrolase</keyword>
<dbReference type="GO" id="GO:0008889">
    <property type="term" value="F:glycerophosphodiester phosphodiesterase activity"/>
    <property type="evidence" value="ECO:0007669"/>
    <property type="project" value="UniProtKB-EC"/>
</dbReference>
<evidence type="ECO:0000256" key="4">
    <source>
        <dbReference type="ARBA" id="ARBA00022801"/>
    </source>
</evidence>
<dbReference type="EC" id="3.1.4.46" evidence="2"/>